<keyword evidence="1" id="KW-0732">Signal</keyword>
<organism evidence="2 3">
    <name type="scientific">Thalictrum thalictroides</name>
    <name type="common">Rue-anemone</name>
    <name type="synonym">Anemone thalictroides</name>
    <dbReference type="NCBI Taxonomy" id="46969"/>
    <lineage>
        <taxon>Eukaryota</taxon>
        <taxon>Viridiplantae</taxon>
        <taxon>Streptophyta</taxon>
        <taxon>Embryophyta</taxon>
        <taxon>Tracheophyta</taxon>
        <taxon>Spermatophyta</taxon>
        <taxon>Magnoliopsida</taxon>
        <taxon>Ranunculales</taxon>
        <taxon>Ranunculaceae</taxon>
        <taxon>Thalictroideae</taxon>
        <taxon>Thalictrum</taxon>
    </lineage>
</organism>
<reference evidence="2 3" key="1">
    <citation type="submission" date="2020-06" db="EMBL/GenBank/DDBJ databases">
        <title>Transcriptomic and genomic resources for Thalictrum thalictroides and T. hernandezii: Facilitating candidate gene discovery in an emerging model plant lineage.</title>
        <authorList>
            <person name="Arias T."/>
            <person name="Riano-Pachon D.M."/>
            <person name="Di Stilio V.S."/>
        </authorList>
    </citation>
    <scope>NUCLEOTIDE SEQUENCE [LARGE SCALE GENOMIC DNA]</scope>
    <source>
        <strain evidence="3">cv. WT478/WT964</strain>
        <tissue evidence="2">Leaves</tissue>
    </source>
</reference>
<accession>A0A7J6V9P5</accession>
<comment type="caution">
    <text evidence="2">The sequence shown here is derived from an EMBL/GenBank/DDBJ whole genome shotgun (WGS) entry which is preliminary data.</text>
</comment>
<evidence type="ECO:0000256" key="1">
    <source>
        <dbReference type="SAM" id="SignalP"/>
    </source>
</evidence>
<name>A0A7J6V9P5_THATH</name>
<evidence type="ECO:0000313" key="2">
    <source>
        <dbReference type="EMBL" id="KAF5181769.1"/>
    </source>
</evidence>
<feature type="chain" id="PRO_5029652929" evidence="1">
    <location>
        <begin position="23"/>
        <end position="100"/>
    </location>
</feature>
<feature type="signal peptide" evidence="1">
    <location>
        <begin position="1"/>
        <end position="22"/>
    </location>
</feature>
<gene>
    <name evidence="2" type="ORF">FRX31_028647</name>
</gene>
<evidence type="ECO:0000313" key="3">
    <source>
        <dbReference type="Proteomes" id="UP000554482"/>
    </source>
</evidence>
<dbReference type="AlphaFoldDB" id="A0A7J6V9P5"/>
<protein>
    <submittedName>
        <fullName evidence="2">Uncharacterized protein</fullName>
    </submittedName>
</protein>
<keyword evidence="3" id="KW-1185">Reference proteome</keyword>
<proteinExistence type="predicted"/>
<dbReference type="EMBL" id="JABWDY010035760">
    <property type="protein sequence ID" value="KAF5181769.1"/>
    <property type="molecule type" value="Genomic_DNA"/>
</dbReference>
<sequence>MKKIIPRLLLLQVLISRGGLVGKDYNINVVLGMLFDKKFSEKFCYKYLPTWTVGHIPKKEERSGKCCNYNSTDGLVGTRRGPAGAVVRNKDMAEHCVQDM</sequence>
<dbReference type="Proteomes" id="UP000554482">
    <property type="component" value="Unassembled WGS sequence"/>
</dbReference>